<sequence length="163" mass="16201">MPPNSETSSAIAGLAPAASAVSLPAKLPSASPSNCVPFCELIVQPLTVAFTSVARDSRLTCPAPTFRPSPLISIVAGVARFVSTLKASGLSARGLKLAAASVSTGALMVVAPFTEMPAALAISRCAGAPATSIAPFSLDACAELTSATITLAAVPFRFALAAS</sequence>
<reference evidence="1 2" key="1">
    <citation type="submission" date="2020-04" db="EMBL/GenBank/DDBJ databases">
        <authorList>
            <person name="De Canck E."/>
        </authorList>
    </citation>
    <scope>NUCLEOTIDE SEQUENCE [LARGE SCALE GENOMIC DNA]</scope>
    <source>
        <strain evidence="1 2">LMG 24238</strain>
    </source>
</reference>
<accession>A0A6J5CTA0</accession>
<dbReference type="EMBL" id="CADIKC010000016">
    <property type="protein sequence ID" value="CAB3743629.1"/>
    <property type="molecule type" value="Genomic_DNA"/>
</dbReference>
<proteinExistence type="predicted"/>
<dbReference type="AlphaFoldDB" id="A0A6J5CTA0"/>
<organism evidence="1 2">
    <name type="scientific">Paraburkholderia sediminicola</name>
    <dbReference type="NCBI Taxonomy" id="458836"/>
    <lineage>
        <taxon>Bacteria</taxon>
        <taxon>Pseudomonadati</taxon>
        <taxon>Pseudomonadota</taxon>
        <taxon>Betaproteobacteria</taxon>
        <taxon>Burkholderiales</taxon>
        <taxon>Burkholderiaceae</taxon>
        <taxon>Paraburkholderia</taxon>
    </lineage>
</organism>
<name>A0A6J5CTA0_9BURK</name>
<keyword evidence="2" id="KW-1185">Reference proteome</keyword>
<evidence type="ECO:0000313" key="1">
    <source>
        <dbReference type="EMBL" id="CAB3743629.1"/>
    </source>
</evidence>
<dbReference type="Proteomes" id="UP000494255">
    <property type="component" value="Unassembled WGS sequence"/>
</dbReference>
<evidence type="ECO:0000313" key="2">
    <source>
        <dbReference type="Proteomes" id="UP000494255"/>
    </source>
</evidence>
<protein>
    <submittedName>
        <fullName evidence="1">Uncharacterized protein</fullName>
    </submittedName>
</protein>
<gene>
    <name evidence="1" type="ORF">LMG24238_07109</name>
</gene>